<sequence>MGQKEDFPEWVMDSVVVNDLAPPKRDGSLGFVSTVGSFSPTIIPFIDRTKTSEEAWLILANTYAKPSRGCIKHIKNQIKNLTKGSQSVTEFLQSVKCRVDELAILGAPMDEDDLIDKILDGLGDDYKELIHAVQARDTMIMFNELHEKLLNFEASFQGAKSEPSHFPASANPANHNTTSWHPSSNSGKHQQQSASINQLCSQKYRLVFLTQYQQSLPPCFLTLAQTHLAATDLLLDLILDIAKSVEYKDTLPRDVPPFVWCHFNPIPLQLPQ</sequence>
<protein>
    <submittedName>
        <fullName evidence="2">Uncharacterized protein</fullName>
    </submittedName>
</protein>
<dbReference type="PANTHER" id="PTHR47481">
    <property type="match status" value="1"/>
</dbReference>
<dbReference type="EMBL" id="CM018032">
    <property type="protein sequence ID" value="KAA8547225.1"/>
    <property type="molecule type" value="Genomic_DNA"/>
</dbReference>
<organism evidence="2 3">
    <name type="scientific">Nyssa sinensis</name>
    <dbReference type="NCBI Taxonomy" id="561372"/>
    <lineage>
        <taxon>Eukaryota</taxon>
        <taxon>Viridiplantae</taxon>
        <taxon>Streptophyta</taxon>
        <taxon>Embryophyta</taxon>
        <taxon>Tracheophyta</taxon>
        <taxon>Spermatophyta</taxon>
        <taxon>Magnoliopsida</taxon>
        <taxon>eudicotyledons</taxon>
        <taxon>Gunneridae</taxon>
        <taxon>Pentapetalae</taxon>
        <taxon>asterids</taxon>
        <taxon>Cornales</taxon>
        <taxon>Nyssaceae</taxon>
        <taxon>Nyssa</taxon>
    </lineage>
</organism>
<dbReference type="Proteomes" id="UP000325577">
    <property type="component" value="Linkage Group LG1"/>
</dbReference>
<evidence type="ECO:0000313" key="2">
    <source>
        <dbReference type="EMBL" id="KAA8547225.1"/>
    </source>
</evidence>
<feature type="region of interest" description="Disordered" evidence="1">
    <location>
        <begin position="161"/>
        <end position="192"/>
    </location>
</feature>
<gene>
    <name evidence="2" type="ORF">F0562_003911</name>
</gene>
<proteinExistence type="predicted"/>
<keyword evidence="3" id="KW-1185">Reference proteome</keyword>
<dbReference type="PANTHER" id="PTHR47481:SF22">
    <property type="entry name" value="RETROTRANSPOSON GAG DOMAIN-CONTAINING PROTEIN"/>
    <property type="match status" value="1"/>
</dbReference>
<dbReference type="Pfam" id="PF14223">
    <property type="entry name" value="Retrotran_gag_2"/>
    <property type="match status" value="1"/>
</dbReference>
<evidence type="ECO:0000313" key="3">
    <source>
        <dbReference type="Proteomes" id="UP000325577"/>
    </source>
</evidence>
<accession>A0A5J5BW18</accession>
<dbReference type="OrthoDB" id="1912561at2759"/>
<evidence type="ECO:0000256" key="1">
    <source>
        <dbReference type="SAM" id="MobiDB-lite"/>
    </source>
</evidence>
<reference evidence="2 3" key="1">
    <citation type="submission" date="2019-09" db="EMBL/GenBank/DDBJ databases">
        <title>A chromosome-level genome assembly of the Chinese tupelo Nyssa sinensis.</title>
        <authorList>
            <person name="Yang X."/>
            <person name="Kang M."/>
            <person name="Yang Y."/>
            <person name="Xiong H."/>
            <person name="Wang M."/>
            <person name="Zhang Z."/>
            <person name="Wang Z."/>
            <person name="Wu H."/>
            <person name="Ma T."/>
            <person name="Liu J."/>
            <person name="Xi Z."/>
        </authorList>
    </citation>
    <scope>NUCLEOTIDE SEQUENCE [LARGE SCALE GENOMIC DNA]</scope>
    <source>
        <strain evidence="2">J267</strain>
        <tissue evidence="2">Leaf</tissue>
    </source>
</reference>
<dbReference type="AlphaFoldDB" id="A0A5J5BW18"/>
<feature type="compositionally biased region" description="Polar residues" evidence="1">
    <location>
        <begin position="171"/>
        <end position="192"/>
    </location>
</feature>
<name>A0A5J5BW18_9ASTE</name>